<organism evidence="3 4">
    <name type="scientific">Nostocoides jenkinsii Ben 74</name>
    <dbReference type="NCBI Taxonomy" id="1193518"/>
    <lineage>
        <taxon>Bacteria</taxon>
        <taxon>Bacillati</taxon>
        <taxon>Actinomycetota</taxon>
        <taxon>Actinomycetes</taxon>
        <taxon>Micrococcales</taxon>
        <taxon>Intrasporangiaceae</taxon>
        <taxon>Nostocoides</taxon>
    </lineage>
</organism>
<accession>A0A077MGW3</accession>
<dbReference type="PANTHER" id="PTHR39338:SF6">
    <property type="entry name" value="BLL5662 PROTEIN"/>
    <property type="match status" value="1"/>
</dbReference>
<gene>
    <name evidence="3" type="ORF">BN13_880004</name>
</gene>
<feature type="compositionally biased region" description="Basic residues" evidence="1">
    <location>
        <begin position="162"/>
        <end position="173"/>
    </location>
</feature>
<dbReference type="InterPro" id="IPR036465">
    <property type="entry name" value="vWFA_dom_sf"/>
</dbReference>
<evidence type="ECO:0000256" key="1">
    <source>
        <dbReference type="SAM" id="MobiDB-lite"/>
    </source>
</evidence>
<feature type="region of interest" description="Disordered" evidence="1">
    <location>
        <begin position="161"/>
        <end position="200"/>
    </location>
</feature>
<comment type="caution">
    <text evidence="3">The sequence shown here is derived from an EMBL/GenBank/DDBJ whole genome shotgun (WGS) entry which is preliminary data.</text>
</comment>
<protein>
    <submittedName>
        <fullName evidence="3">VWA domain containing CoxE-like family protein</fullName>
    </submittedName>
</protein>
<sequence>MTHPLPETRPITEAPAGRMRGGDEILLGFTRTLRAAGVPVTPDRSRTYLESVAALGMHNPVAVYFAGRASLCSTPADLDRHDLAYAAYFGGELGGTKRVPGAPARSIEQADLGDGPGTEGGEVSQAAVASSIEVLRHRDVASLTPDEKRYLSELFGSLRPRPPLRRAHRRTPSRRGDVDARRTLRESLRRLGEPGPIHHERRGRRDRRVILLLDISGSMSAYAESLLRVGHAYCRSGIRVEVFTLGTRLTQITRPLHHRDADRALTAVGDLIPDWSGGTRLADGLGAFLRRWGRRGLARGAVIVIASDGWERGDPAALGEQMRRLRAVSHAVVWANPHRGKAAYAPVQGGIRAALPHIDHFVAGHSLAAFEQLIQVVADA</sequence>
<evidence type="ECO:0000313" key="3">
    <source>
        <dbReference type="EMBL" id="CCI54882.1"/>
    </source>
</evidence>
<evidence type="ECO:0000259" key="2">
    <source>
        <dbReference type="SMART" id="SM00327"/>
    </source>
</evidence>
<dbReference type="Pfam" id="PF05762">
    <property type="entry name" value="VWA_CoxE"/>
    <property type="match status" value="1"/>
</dbReference>
<evidence type="ECO:0000313" key="4">
    <source>
        <dbReference type="Proteomes" id="UP000035720"/>
    </source>
</evidence>
<dbReference type="SUPFAM" id="SSF53300">
    <property type="entry name" value="vWA-like"/>
    <property type="match status" value="1"/>
</dbReference>
<proteinExistence type="predicted"/>
<dbReference type="STRING" id="1193518.BN13_880004"/>
<feature type="domain" description="VWFA" evidence="2">
    <location>
        <begin position="206"/>
        <end position="374"/>
    </location>
</feature>
<dbReference type="Gene3D" id="3.40.50.410">
    <property type="entry name" value="von Willebrand factor, type A domain"/>
    <property type="match status" value="1"/>
</dbReference>
<name>A0A077MGW3_9MICO</name>
<keyword evidence="4" id="KW-1185">Reference proteome</keyword>
<dbReference type="AlphaFoldDB" id="A0A077MGW3"/>
<dbReference type="PANTHER" id="PTHR39338">
    <property type="entry name" value="BLL5662 PROTEIN-RELATED"/>
    <property type="match status" value="1"/>
</dbReference>
<dbReference type="InterPro" id="IPR002035">
    <property type="entry name" value="VWF_A"/>
</dbReference>
<dbReference type="InterPro" id="IPR008912">
    <property type="entry name" value="Uncharacterised_CoxE"/>
</dbReference>
<dbReference type="EMBL" id="CAJC01000203">
    <property type="protein sequence ID" value="CCI54882.1"/>
    <property type="molecule type" value="Genomic_DNA"/>
</dbReference>
<reference evidence="3 4" key="1">
    <citation type="journal article" date="2013" name="ISME J.">
        <title>A metabolic model for members of the genus Tetrasphaera involved in enhanced biological phosphorus removal.</title>
        <authorList>
            <person name="Kristiansen R."/>
            <person name="Nguyen H.T.T."/>
            <person name="Saunders A.M."/>
            <person name="Nielsen J.L."/>
            <person name="Wimmer R."/>
            <person name="Le V.Q."/>
            <person name="McIlroy S.J."/>
            <person name="Petrovski S."/>
            <person name="Seviour R.J."/>
            <person name="Calteau A."/>
            <person name="Nielsen K.L."/>
            <person name="Nielsen P.H."/>
        </authorList>
    </citation>
    <scope>NUCLEOTIDE SEQUENCE [LARGE SCALE GENOMIC DNA]</scope>
    <source>
        <strain evidence="3 4">Ben 74</strain>
    </source>
</reference>
<feature type="compositionally biased region" description="Basic and acidic residues" evidence="1">
    <location>
        <begin position="174"/>
        <end position="198"/>
    </location>
</feature>
<dbReference type="CDD" id="cd00198">
    <property type="entry name" value="vWFA"/>
    <property type="match status" value="1"/>
</dbReference>
<dbReference type="PIRSF" id="PIRSF010256">
    <property type="entry name" value="CoxE_vWa"/>
    <property type="match status" value="1"/>
</dbReference>
<dbReference type="SMART" id="SM00327">
    <property type="entry name" value="VWA"/>
    <property type="match status" value="1"/>
</dbReference>
<dbReference type="InterPro" id="IPR011195">
    <property type="entry name" value="UCP010256"/>
</dbReference>
<dbReference type="Proteomes" id="UP000035720">
    <property type="component" value="Unassembled WGS sequence"/>
</dbReference>
<dbReference type="RefSeq" id="WP_235434044.1">
    <property type="nucleotide sequence ID" value="NZ_HF571038.1"/>
</dbReference>